<evidence type="ECO:0000313" key="3">
    <source>
        <dbReference type="Proteomes" id="UP001597111"/>
    </source>
</evidence>
<dbReference type="EMBL" id="JBHUDH010000044">
    <property type="protein sequence ID" value="MFD1525732.1"/>
    <property type="molecule type" value="Genomic_DNA"/>
</dbReference>
<evidence type="ECO:0000256" key="1">
    <source>
        <dbReference type="SAM" id="MobiDB-lite"/>
    </source>
</evidence>
<gene>
    <name evidence="2" type="ORF">ACFR9S_05345</name>
</gene>
<dbReference type="RefSeq" id="WP_379818222.1">
    <property type="nucleotide sequence ID" value="NZ_JBHUDH010000044.1"/>
</dbReference>
<name>A0ABD6B4T4_9EURY</name>
<dbReference type="Proteomes" id="UP001597111">
    <property type="component" value="Unassembled WGS sequence"/>
</dbReference>
<comment type="caution">
    <text evidence="2">The sequence shown here is derived from an EMBL/GenBank/DDBJ whole genome shotgun (WGS) entry which is preliminary data.</text>
</comment>
<organism evidence="2 3">
    <name type="scientific">Halolamina salina</name>
    <dbReference type="NCBI Taxonomy" id="1220023"/>
    <lineage>
        <taxon>Archaea</taxon>
        <taxon>Methanobacteriati</taxon>
        <taxon>Methanobacteriota</taxon>
        <taxon>Stenosarchaea group</taxon>
        <taxon>Halobacteria</taxon>
        <taxon>Halobacteriales</taxon>
        <taxon>Haloferacaceae</taxon>
    </lineage>
</organism>
<dbReference type="AlphaFoldDB" id="A0ABD6B4T4"/>
<feature type="region of interest" description="Disordered" evidence="1">
    <location>
        <begin position="1"/>
        <end position="21"/>
    </location>
</feature>
<feature type="compositionally biased region" description="Acidic residues" evidence="1">
    <location>
        <begin position="358"/>
        <end position="374"/>
    </location>
</feature>
<feature type="region of interest" description="Disordered" evidence="1">
    <location>
        <begin position="358"/>
        <end position="383"/>
    </location>
</feature>
<protein>
    <submittedName>
        <fullName evidence="2">Uncharacterized protein</fullName>
    </submittedName>
</protein>
<evidence type="ECO:0000313" key="2">
    <source>
        <dbReference type="EMBL" id="MFD1525732.1"/>
    </source>
</evidence>
<reference evidence="2 3" key="1">
    <citation type="journal article" date="2019" name="Int. J. Syst. Evol. Microbiol.">
        <title>The Global Catalogue of Microorganisms (GCM) 10K type strain sequencing project: providing services to taxonomists for standard genome sequencing and annotation.</title>
        <authorList>
            <consortium name="The Broad Institute Genomics Platform"/>
            <consortium name="The Broad Institute Genome Sequencing Center for Infectious Disease"/>
            <person name="Wu L."/>
            <person name="Ma J."/>
        </authorList>
    </citation>
    <scope>NUCLEOTIDE SEQUENCE [LARGE SCALE GENOMIC DNA]</scope>
    <source>
        <strain evidence="2 3">CGMCC 1.12285</strain>
    </source>
</reference>
<proteinExistence type="predicted"/>
<keyword evidence="3" id="KW-1185">Reference proteome</keyword>
<sequence length="383" mass="41710">MGRPPGGKRLTPSADDPRFSVGRGEAPIVVSVRGGLVTRPSFILILIRCTPTPTPPTRRDSMHTKAALGFDLALQIREESYEIEEDARGVAHAFALDDDTREQLESGVERAFDRGTVSSVDVQPGYLRARVEPGRPAEVSPADLVGALENVPKWYNQTHADGGERIIPGDTYVTVYLPDGATTPEEFVDTVTGDDRAPDADGPICSLSRDGDPSIMPDRYFSYHVVVPLDPEMYDAGNRHPFEWGEFERERFAELVVDDPVLWPGGVQSVRSLELHPEHVTVRLDLGNVVNTPESVCETVGEALDRYNRAPGVHPRLGKGGQQVLPPDLALGAPVYIGAVEPERTVDDWIATRELDAVDGEPIEPEPEPEEDGESGGLLSWGG</sequence>
<accession>A0ABD6B4T4</accession>